<dbReference type="eggNOG" id="COG3935">
    <property type="taxonomic scope" value="Bacteria"/>
</dbReference>
<proteinExistence type="inferred from homology"/>
<organism evidence="4 5">
    <name type="scientific">Onion yellows phytoplasma (strain OY-M)</name>
    <dbReference type="NCBI Taxonomy" id="262768"/>
    <lineage>
        <taxon>Bacteria</taxon>
        <taxon>Bacillati</taxon>
        <taxon>Mycoplasmatota</taxon>
        <taxon>Mollicutes</taxon>
        <taxon>Acholeplasmatales</taxon>
        <taxon>Acholeplasmataceae</taxon>
        <taxon>Candidatus Phytoplasma</taxon>
        <taxon>16SrI (Aster yellows group)</taxon>
    </lineage>
</organism>
<evidence type="ECO:0000313" key="4">
    <source>
        <dbReference type="EMBL" id="BAD04694.1"/>
    </source>
</evidence>
<dbReference type="SUPFAM" id="SSF46785">
    <property type="entry name" value="Winged helix' DNA-binding domain"/>
    <property type="match status" value="1"/>
</dbReference>
<comment type="similarity">
    <text evidence="1">Belongs to the DnaB/DnaD family.</text>
</comment>
<dbReference type="KEGG" id="poy:PAM_609"/>
<dbReference type="InterPro" id="IPR053843">
    <property type="entry name" value="DnaD_N"/>
</dbReference>
<dbReference type="EMBL" id="AP006628">
    <property type="protein sequence ID" value="BAD04694.1"/>
    <property type="molecule type" value="Genomic_DNA"/>
</dbReference>
<name>Q6YPW6_ONYPE</name>
<dbReference type="Pfam" id="PF07261">
    <property type="entry name" value="DnaB_2"/>
    <property type="match status" value="1"/>
</dbReference>
<dbReference type="Gene3D" id="1.10.10.630">
    <property type="entry name" value="DnaD domain-like"/>
    <property type="match status" value="1"/>
</dbReference>
<dbReference type="AlphaFoldDB" id="Q6YPW6"/>
<protein>
    <submittedName>
        <fullName evidence="4">Uncharacterized protein</fullName>
    </submittedName>
</protein>
<gene>
    <name evidence="4" type="ordered locus">PAM_609</name>
</gene>
<sequence>MPNPKTYSTTKAAKKRSFNNNMVMFQKLYEDGFLQVEKMLIQEYQKLGLTYPELTILLFLLDFSKKRVFSSNALAKKAGITKKEVEHILEQLMSKDFFDLSQETKNHKIIEVFSLHPTFAKLEKIYQDQIRESKRQNQLTLIQQTIEYLEHNKGQTLTSNELDLVRNWYQDQEFSHEEIKNTIEEALCVKKTSVFYINTLLGKKKFLTVIPDEKADKALAKLFKKIK</sequence>
<dbReference type="Pfam" id="PF21984">
    <property type="entry name" value="DnaD_N"/>
    <property type="match status" value="1"/>
</dbReference>
<evidence type="ECO:0000256" key="1">
    <source>
        <dbReference type="ARBA" id="ARBA00093462"/>
    </source>
</evidence>
<evidence type="ECO:0000259" key="3">
    <source>
        <dbReference type="Pfam" id="PF21984"/>
    </source>
</evidence>
<dbReference type="InterPro" id="IPR036390">
    <property type="entry name" value="WH_DNA-bd_sf"/>
</dbReference>
<feature type="domain" description="DnaD N-terminal" evidence="3">
    <location>
        <begin position="37"/>
        <end position="129"/>
    </location>
</feature>
<dbReference type="Gene3D" id="1.10.10.10">
    <property type="entry name" value="Winged helix-like DNA-binding domain superfamily/Winged helix DNA-binding domain"/>
    <property type="match status" value="1"/>
</dbReference>
<feature type="domain" description="DnaB/C C-terminal" evidence="2">
    <location>
        <begin position="147"/>
        <end position="201"/>
    </location>
</feature>
<reference evidence="4 5" key="1">
    <citation type="journal article" date="2004" name="Nat. Genet.">
        <title>Reductive evolution suggested from the complete genome sequence of a plant-pathogenic phytoplasma.</title>
        <authorList>
            <person name="Oshima K."/>
            <person name="Kakizawa S."/>
            <person name="Nishigawa H."/>
            <person name="Jung H.-Y."/>
            <person name="Wei W."/>
            <person name="Suzuki S."/>
            <person name="Arashida R."/>
            <person name="Nakata D."/>
            <person name="Miyata S."/>
            <person name="Ugaki M."/>
            <person name="Namba S."/>
        </authorList>
    </citation>
    <scope>NUCLEOTIDE SEQUENCE [LARGE SCALE GENOMIC DNA]</scope>
    <source>
        <strain evidence="5">OY-M</strain>
    </source>
</reference>
<dbReference type="STRING" id="262768.PAM_609"/>
<dbReference type="HOGENOM" id="CLU_091656_1_0_14"/>
<accession>Q6YPW6</accession>
<dbReference type="InterPro" id="IPR034829">
    <property type="entry name" value="DnaD-like_sf"/>
</dbReference>
<keyword evidence="5" id="KW-1185">Reference proteome</keyword>
<dbReference type="InterPro" id="IPR036388">
    <property type="entry name" value="WH-like_DNA-bd_sf"/>
</dbReference>
<evidence type="ECO:0000259" key="2">
    <source>
        <dbReference type="Pfam" id="PF07261"/>
    </source>
</evidence>
<evidence type="ECO:0000313" key="5">
    <source>
        <dbReference type="Proteomes" id="UP000002523"/>
    </source>
</evidence>
<dbReference type="InterPro" id="IPR006343">
    <property type="entry name" value="DnaB/C_C"/>
</dbReference>
<dbReference type="Proteomes" id="UP000002523">
    <property type="component" value="Chromosome"/>
</dbReference>
<dbReference type="SUPFAM" id="SSF158499">
    <property type="entry name" value="DnaD domain-like"/>
    <property type="match status" value="1"/>
</dbReference>